<proteinExistence type="predicted"/>
<keyword evidence="2" id="KW-1185">Reference proteome</keyword>
<gene>
    <name evidence="1" type="ORF">BN000_03659</name>
</gene>
<dbReference type="AlphaFoldDB" id="A0A0U1P052"/>
<reference evidence="2" key="1">
    <citation type="submission" date="2015-05" db="EMBL/GenBank/DDBJ databases">
        <authorList>
            <person name="Urmite Genomes"/>
        </authorList>
    </citation>
    <scope>NUCLEOTIDE SEQUENCE [LARGE SCALE GENOMIC DNA]</scope>
    <source>
        <strain evidence="2">LF1</strain>
    </source>
</reference>
<organism evidence="1 2">
    <name type="scientific">Neobacillus massiliamazoniensis</name>
    <dbReference type="NCBI Taxonomy" id="1499688"/>
    <lineage>
        <taxon>Bacteria</taxon>
        <taxon>Bacillati</taxon>
        <taxon>Bacillota</taxon>
        <taxon>Bacilli</taxon>
        <taxon>Bacillales</taxon>
        <taxon>Bacillaceae</taxon>
        <taxon>Neobacillus</taxon>
    </lineage>
</organism>
<evidence type="ECO:0000313" key="1">
    <source>
        <dbReference type="EMBL" id="CRK83669.1"/>
    </source>
</evidence>
<accession>A0A0U1P052</accession>
<name>A0A0U1P052_9BACI</name>
<dbReference type="Proteomes" id="UP000199087">
    <property type="component" value="Unassembled WGS sequence"/>
</dbReference>
<dbReference type="RefSeq" id="WP_090636624.1">
    <property type="nucleotide sequence ID" value="NZ_CVRB01000004.1"/>
</dbReference>
<protein>
    <submittedName>
        <fullName evidence="1">Uncharacterized protein</fullName>
    </submittedName>
</protein>
<dbReference type="EMBL" id="CVRB01000004">
    <property type="protein sequence ID" value="CRK83669.1"/>
    <property type="molecule type" value="Genomic_DNA"/>
</dbReference>
<evidence type="ECO:0000313" key="2">
    <source>
        <dbReference type="Proteomes" id="UP000199087"/>
    </source>
</evidence>
<dbReference type="OrthoDB" id="2942149at2"/>
<dbReference type="STRING" id="1499688.BN000_03659"/>
<sequence length="73" mass="8737">MQLNYERARQLEGEMVRFQNEDGEWLVGKVVKVRKDGLEIVETSSDKNDGYGFGIWRPCFVPFGRPFFPFFWW</sequence>